<protein>
    <submittedName>
        <fullName evidence="1">Uncharacterized protein</fullName>
    </submittedName>
</protein>
<evidence type="ECO:0000313" key="2">
    <source>
        <dbReference type="Proteomes" id="UP000054978"/>
    </source>
</evidence>
<dbReference type="AlphaFoldDB" id="A0A158B5J9"/>
<dbReference type="EMBL" id="FCOB02000012">
    <property type="protein sequence ID" value="SAK65365.1"/>
    <property type="molecule type" value="Genomic_DNA"/>
</dbReference>
<gene>
    <name evidence="1" type="ORF">AWB83_02813</name>
</gene>
<comment type="caution">
    <text evidence="1">The sequence shown here is derived from an EMBL/GenBank/DDBJ whole genome shotgun (WGS) entry which is preliminary data.</text>
</comment>
<name>A0A158B5J9_9BURK</name>
<accession>A0A158B5J9</accession>
<keyword evidence="2" id="KW-1185">Reference proteome</keyword>
<dbReference type="Proteomes" id="UP000054978">
    <property type="component" value="Unassembled WGS sequence"/>
</dbReference>
<reference evidence="1" key="1">
    <citation type="submission" date="2016-01" db="EMBL/GenBank/DDBJ databases">
        <authorList>
            <person name="Peeters C."/>
        </authorList>
    </citation>
    <scope>NUCLEOTIDE SEQUENCE [LARGE SCALE GENOMIC DNA]</scope>
    <source>
        <strain evidence="1">LMG 29326</strain>
    </source>
</reference>
<sequence length="84" mass="8808">MVASVPPLFDSAPVSIESVPVPELVIFPWSFTIAAGVRLKSCALVAIVPLALSSMPVTASAVAPVPLCTMLPLRFVRFDTLIAT</sequence>
<organism evidence="1 2">
    <name type="scientific">Caballeronia ptereochthonis</name>
    <dbReference type="NCBI Taxonomy" id="1777144"/>
    <lineage>
        <taxon>Bacteria</taxon>
        <taxon>Pseudomonadati</taxon>
        <taxon>Pseudomonadota</taxon>
        <taxon>Betaproteobacteria</taxon>
        <taxon>Burkholderiales</taxon>
        <taxon>Burkholderiaceae</taxon>
        <taxon>Caballeronia</taxon>
    </lineage>
</organism>
<proteinExistence type="predicted"/>
<evidence type="ECO:0000313" key="1">
    <source>
        <dbReference type="EMBL" id="SAK65365.1"/>
    </source>
</evidence>